<dbReference type="SUPFAM" id="SSF47413">
    <property type="entry name" value="lambda repressor-like DNA-binding domains"/>
    <property type="match status" value="1"/>
</dbReference>
<dbReference type="InterPro" id="IPR010982">
    <property type="entry name" value="Lambda_DNA-bd_dom_sf"/>
</dbReference>
<protein>
    <submittedName>
        <fullName evidence="3">Transcriptional regulator</fullName>
    </submittedName>
</protein>
<accession>A0A0B4DJN1</accession>
<dbReference type="RefSeq" id="WP_039365217.1">
    <property type="nucleotide sequence ID" value="NZ_JWTA01000003.1"/>
</dbReference>
<evidence type="ECO:0000313" key="3">
    <source>
        <dbReference type="EMBL" id="KIC64620.1"/>
    </source>
</evidence>
<proteinExistence type="predicted"/>
<dbReference type="PANTHER" id="PTHR46558">
    <property type="entry name" value="TRACRIPTIONAL REGULATORY PROTEIN-RELATED-RELATED"/>
    <property type="match status" value="1"/>
</dbReference>
<keyword evidence="1" id="KW-0238">DNA-binding</keyword>
<dbReference type="SMART" id="SM00530">
    <property type="entry name" value="HTH_XRE"/>
    <property type="match status" value="1"/>
</dbReference>
<dbReference type="CDD" id="cd00093">
    <property type="entry name" value="HTH_XRE"/>
    <property type="match status" value="1"/>
</dbReference>
<dbReference type="OrthoDB" id="7859381at2"/>
<dbReference type="AlphaFoldDB" id="A0A0B4DJN1"/>
<dbReference type="Gene3D" id="1.10.260.40">
    <property type="entry name" value="lambda repressor-like DNA-binding domains"/>
    <property type="match status" value="1"/>
</dbReference>
<comment type="caution">
    <text evidence="3">The sequence shown here is derived from an EMBL/GenBank/DDBJ whole genome shotgun (WGS) entry which is preliminary data.</text>
</comment>
<sequence>MDIGTAIKFLRKEKGFSQKELAEKCEISVNAISQIELNATFPQKTTIKKICDTLQIPVSYLLFFSISDEDIPEEKRLAFQSLNSAIKSILIK</sequence>
<organism evidence="3 4">
    <name type="scientific">Chryseobacterium taiwanense</name>
    <dbReference type="NCBI Taxonomy" id="363331"/>
    <lineage>
        <taxon>Bacteria</taxon>
        <taxon>Pseudomonadati</taxon>
        <taxon>Bacteroidota</taxon>
        <taxon>Flavobacteriia</taxon>
        <taxon>Flavobacteriales</taxon>
        <taxon>Weeksellaceae</taxon>
        <taxon>Chryseobacterium group</taxon>
        <taxon>Chryseobacterium</taxon>
    </lineage>
</organism>
<reference evidence="3 4" key="1">
    <citation type="submission" date="2014-12" db="EMBL/GenBank/DDBJ databases">
        <title>Genome sequencing of Chryseobacterium taiwanense TPW19.</title>
        <authorList>
            <person name="Tan P.W."/>
            <person name="Chan K.-G."/>
        </authorList>
    </citation>
    <scope>NUCLEOTIDE SEQUENCE [LARGE SCALE GENOMIC DNA]</scope>
    <source>
        <strain evidence="3 4">TPW19</strain>
    </source>
</reference>
<feature type="domain" description="HTH cro/C1-type" evidence="2">
    <location>
        <begin position="7"/>
        <end position="61"/>
    </location>
</feature>
<dbReference type="EMBL" id="JWTA01000003">
    <property type="protein sequence ID" value="KIC64620.1"/>
    <property type="molecule type" value="Genomic_DNA"/>
</dbReference>
<evidence type="ECO:0000259" key="2">
    <source>
        <dbReference type="PROSITE" id="PS50943"/>
    </source>
</evidence>
<keyword evidence="4" id="KW-1185">Reference proteome</keyword>
<dbReference type="Proteomes" id="UP000031167">
    <property type="component" value="Unassembled WGS sequence"/>
</dbReference>
<gene>
    <name evidence="3" type="ORF">RM51_03570</name>
</gene>
<dbReference type="Pfam" id="PF01381">
    <property type="entry name" value="HTH_3"/>
    <property type="match status" value="1"/>
</dbReference>
<dbReference type="PROSITE" id="PS50943">
    <property type="entry name" value="HTH_CROC1"/>
    <property type="match status" value="1"/>
</dbReference>
<dbReference type="GO" id="GO:0003677">
    <property type="term" value="F:DNA binding"/>
    <property type="evidence" value="ECO:0007669"/>
    <property type="project" value="UniProtKB-KW"/>
</dbReference>
<dbReference type="PANTHER" id="PTHR46558:SF4">
    <property type="entry name" value="DNA-BIDING PHAGE PROTEIN"/>
    <property type="match status" value="1"/>
</dbReference>
<evidence type="ECO:0000256" key="1">
    <source>
        <dbReference type="ARBA" id="ARBA00023125"/>
    </source>
</evidence>
<evidence type="ECO:0000313" key="4">
    <source>
        <dbReference type="Proteomes" id="UP000031167"/>
    </source>
</evidence>
<name>A0A0B4DJN1_9FLAO</name>
<dbReference type="InterPro" id="IPR001387">
    <property type="entry name" value="Cro/C1-type_HTH"/>
</dbReference>
<dbReference type="STRING" id="363331.RM51_03570"/>